<proteinExistence type="predicted"/>
<keyword evidence="3" id="KW-1185">Reference proteome</keyword>
<feature type="region of interest" description="Disordered" evidence="1">
    <location>
        <begin position="81"/>
        <end position="102"/>
    </location>
</feature>
<evidence type="ECO:0000313" key="3">
    <source>
        <dbReference type="Proteomes" id="UP000026962"/>
    </source>
</evidence>
<dbReference type="Proteomes" id="UP000026962">
    <property type="component" value="Chromosome 2"/>
</dbReference>
<evidence type="ECO:0000256" key="1">
    <source>
        <dbReference type="SAM" id="MobiDB-lite"/>
    </source>
</evidence>
<organism evidence="2">
    <name type="scientific">Oryza punctata</name>
    <name type="common">Red rice</name>
    <dbReference type="NCBI Taxonomy" id="4537"/>
    <lineage>
        <taxon>Eukaryota</taxon>
        <taxon>Viridiplantae</taxon>
        <taxon>Streptophyta</taxon>
        <taxon>Embryophyta</taxon>
        <taxon>Tracheophyta</taxon>
        <taxon>Spermatophyta</taxon>
        <taxon>Magnoliopsida</taxon>
        <taxon>Liliopsida</taxon>
        <taxon>Poales</taxon>
        <taxon>Poaceae</taxon>
        <taxon>BOP clade</taxon>
        <taxon>Oryzoideae</taxon>
        <taxon>Oryzeae</taxon>
        <taxon>Oryzinae</taxon>
        <taxon>Oryza</taxon>
    </lineage>
</organism>
<accession>A0A0E0JYD8</accession>
<sequence length="185" mass="19693">MPESPPQCPHRTPNPDMRGEDNGCGEGDKDTADGAHGMLNATTSRSCSNHSSSSSTAGGSFHPAIQDSGFTNTAHDGCRGWFGPGSGTHDRGDADAGLGGGRRWPTRTRRGCGGRWWRLMCRGRRGGRGAWAVDCTVERPRMARTRSIVLEGVGGVRHGAVQEVRGTKVVGNLVLERGDLPCLVW</sequence>
<feature type="compositionally biased region" description="Basic and acidic residues" evidence="1">
    <location>
        <begin position="17"/>
        <end position="33"/>
    </location>
</feature>
<dbReference type="EnsemblPlants" id="OPUNC02G10730.1">
    <property type="protein sequence ID" value="OPUNC02G10730.1"/>
    <property type="gene ID" value="OPUNC02G10730"/>
</dbReference>
<feature type="compositionally biased region" description="Low complexity" evidence="1">
    <location>
        <begin position="42"/>
        <end position="56"/>
    </location>
</feature>
<reference evidence="2" key="1">
    <citation type="submission" date="2015-04" db="UniProtKB">
        <authorList>
            <consortium name="EnsemblPlants"/>
        </authorList>
    </citation>
    <scope>IDENTIFICATION</scope>
</reference>
<reference evidence="2" key="2">
    <citation type="submission" date="2018-05" db="EMBL/GenBank/DDBJ databases">
        <title>OpunRS2 (Oryza punctata Reference Sequence Version 2).</title>
        <authorList>
            <person name="Zhang J."/>
            <person name="Kudrna D."/>
            <person name="Lee S."/>
            <person name="Talag J."/>
            <person name="Welchert J."/>
            <person name="Wing R.A."/>
        </authorList>
    </citation>
    <scope>NUCLEOTIDE SEQUENCE [LARGE SCALE GENOMIC DNA]</scope>
</reference>
<dbReference type="Gramene" id="OPUNC02G10730.1">
    <property type="protein sequence ID" value="OPUNC02G10730.1"/>
    <property type="gene ID" value="OPUNC02G10730"/>
</dbReference>
<protein>
    <submittedName>
        <fullName evidence="2">Uncharacterized protein</fullName>
    </submittedName>
</protein>
<name>A0A0E0JYD8_ORYPU</name>
<evidence type="ECO:0000313" key="2">
    <source>
        <dbReference type="EnsemblPlants" id="OPUNC02G10730.1"/>
    </source>
</evidence>
<dbReference type="HOGENOM" id="CLU_1463517_0_0_1"/>
<dbReference type="AlphaFoldDB" id="A0A0E0JYD8"/>
<feature type="region of interest" description="Disordered" evidence="1">
    <location>
        <begin position="1"/>
        <end position="68"/>
    </location>
</feature>